<dbReference type="Gene3D" id="1.10.1660.10">
    <property type="match status" value="1"/>
</dbReference>
<dbReference type="SMART" id="SM00422">
    <property type="entry name" value="HTH_MERR"/>
    <property type="match status" value="1"/>
</dbReference>
<evidence type="ECO:0000256" key="3">
    <source>
        <dbReference type="ARBA" id="ARBA00023163"/>
    </source>
</evidence>
<dbReference type="PRINTS" id="PR00040">
    <property type="entry name" value="HTHMERR"/>
</dbReference>
<dbReference type="PROSITE" id="PS50937">
    <property type="entry name" value="HTH_MERR_2"/>
    <property type="match status" value="1"/>
</dbReference>
<dbReference type="PANTHER" id="PTHR30204:SF94">
    <property type="entry name" value="HEAVY METAL-DEPENDENT TRANSCRIPTIONAL REGULATOR HI_0293-RELATED"/>
    <property type="match status" value="1"/>
</dbReference>
<protein>
    <submittedName>
        <fullName evidence="5">Heavy metal-responsive transcriptional regulator</fullName>
    </submittedName>
</protein>
<evidence type="ECO:0000313" key="6">
    <source>
        <dbReference type="Proteomes" id="UP000321155"/>
    </source>
</evidence>
<accession>A0ABQ0X837</accession>
<feature type="domain" description="HTH merR-type" evidence="4">
    <location>
        <begin position="1"/>
        <end position="69"/>
    </location>
</feature>
<sequence length="129" mass="14167">MRIGEAAAAAEMTTKALRFYEQQGLLAPVHRGPNGYRDYPPETVARLQFIRRSKLAGLTLTEIRKILQVRDAGQAPCAHVAAQLDQQLTDLDQQIAELTALRASVAEHYQAASQGDPTQCDATQICSYI</sequence>
<dbReference type="InterPro" id="IPR009061">
    <property type="entry name" value="DNA-bd_dom_put_sf"/>
</dbReference>
<evidence type="ECO:0000259" key="4">
    <source>
        <dbReference type="PROSITE" id="PS50937"/>
    </source>
</evidence>
<dbReference type="InterPro" id="IPR047057">
    <property type="entry name" value="MerR_fam"/>
</dbReference>
<reference evidence="5 6" key="1">
    <citation type="submission" date="2019-07" db="EMBL/GenBank/DDBJ databases">
        <title>Whole genome shotgun sequence of Kocuria flava NBRC 107626.</title>
        <authorList>
            <person name="Hosoyama A."/>
            <person name="Uohara A."/>
            <person name="Ohji S."/>
            <person name="Ichikawa N."/>
        </authorList>
    </citation>
    <scope>NUCLEOTIDE SEQUENCE [LARGE SCALE GENOMIC DNA]</scope>
    <source>
        <strain evidence="5 6">NBRC 107626</strain>
    </source>
</reference>
<keyword evidence="6" id="KW-1185">Reference proteome</keyword>
<evidence type="ECO:0000256" key="2">
    <source>
        <dbReference type="ARBA" id="ARBA00023125"/>
    </source>
</evidence>
<organism evidence="5 6">
    <name type="scientific">Kocuria flava</name>
    <dbReference type="NCBI Taxonomy" id="446860"/>
    <lineage>
        <taxon>Bacteria</taxon>
        <taxon>Bacillati</taxon>
        <taxon>Actinomycetota</taxon>
        <taxon>Actinomycetes</taxon>
        <taxon>Micrococcales</taxon>
        <taxon>Micrococcaceae</taxon>
        <taxon>Kocuria</taxon>
    </lineage>
</organism>
<keyword evidence="3" id="KW-0804">Transcription</keyword>
<dbReference type="PANTHER" id="PTHR30204">
    <property type="entry name" value="REDOX-CYCLING DRUG-SENSING TRANSCRIPTIONAL ACTIVATOR SOXR"/>
    <property type="match status" value="1"/>
</dbReference>
<comment type="caution">
    <text evidence="5">The sequence shown here is derived from an EMBL/GenBank/DDBJ whole genome shotgun (WGS) entry which is preliminary data.</text>
</comment>
<dbReference type="InterPro" id="IPR000551">
    <property type="entry name" value="MerR-type_HTH_dom"/>
</dbReference>
<keyword evidence="1" id="KW-0805">Transcription regulation</keyword>
<keyword evidence="2" id="KW-0238">DNA-binding</keyword>
<evidence type="ECO:0000313" key="5">
    <source>
        <dbReference type="EMBL" id="GEO93776.1"/>
    </source>
</evidence>
<dbReference type="Proteomes" id="UP000321155">
    <property type="component" value="Unassembled WGS sequence"/>
</dbReference>
<evidence type="ECO:0000256" key="1">
    <source>
        <dbReference type="ARBA" id="ARBA00023015"/>
    </source>
</evidence>
<proteinExistence type="predicted"/>
<dbReference type="SUPFAM" id="SSF46955">
    <property type="entry name" value="Putative DNA-binding domain"/>
    <property type="match status" value="1"/>
</dbReference>
<name>A0ABQ0X837_9MICC</name>
<dbReference type="CDD" id="cd04770">
    <property type="entry name" value="HTH_HMRTR"/>
    <property type="match status" value="1"/>
</dbReference>
<dbReference type="Pfam" id="PF13411">
    <property type="entry name" value="MerR_1"/>
    <property type="match status" value="1"/>
</dbReference>
<dbReference type="EMBL" id="BJZR01000182">
    <property type="protein sequence ID" value="GEO93776.1"/>
    <property type="molecule type" value="Genomic_DNA"/>
</dbReference>
<gene>
    <name evidence="5" type="ORF">KFL01_30820</name>
</gene>
<dbReference type="RefSeq" id="WP_083529209.1">
    <property type="nucleotide sequence ID" value="NZ_BJZR01000182.1"/>
</dbReference>